<dbReference type="RefSeq" id="WP_184348098.1">
    <property type="nucleotide sequence ID" value="NZ_JACHJH010000002.1"/>
</dbReference>
<keyword evidence="2" id="KW-0472">Membrane</keyword>
<comment type="caution">
    <text evidence="3">The sequence shown here is derived from an EMBL/GenBank/DDBJ whole genome shotgun (WGS) entry which is preliminary data.</text>
</comment>
<keyword evidence="2" id="KW-0812">Transmembrane</keyword>
<proteinExistence type="predicted"/>
<feature type="transmembrane region" description="Helical" evidence="2">
    <location>
        <begin position="89"/>
        <end position="109"/>
    </location>
</feature>
<dbReference type="AlphaFoldDB" id="A0A7W7LM68"/>
<dbReference type="EMBL" id="JACHJH010000002">
    <property type="protein sequence ID" value="MBB4892785.1"/>
    <property type="molecule type" value="Genomic_DNA"/>
</dbReference>
<name>A0A7W7LM68_9ACTN</name>
<evidence type="ECO:0000313" key="3">
    <source>
        <dbReference type="EMBL" id="MBB4892785.1"/>
    </source>
</evidence>
<protein>
    <submittedName>
        <fullName evidence="3">Uncharacterized protein</fullName>
    </submittedName>
</protein>
<reference evidence="3 4" key="1">
    <citation type="submission" date="2020-08" db="EMBL/GenBank/DDBJ databases">
        <title>Genomic Encyclopedia of Type Strains, Phase III (KMG-III): the genomes of soil and plant-associated and newly described type strains.</title>
        <authorList>
            <person name="Whitman W."/>
        </authorList>
    </citation>
    <scope>NUCLEOTIDE SEQUENCE [LARGE SCALE GENOMIC DNA]</scope>
    <source>
        <strain evidence="3 4">CECT 3266</strain>
    </source>
</reference>
<evidence type="ECO:0000256" key="2">
    <source>
        <dbReference type="SAM" id="Phobius"/>
    </source>
</evidence>
<feature type="region of interest" description="Disordered" evidence="1">
    <location>
        <begin position="218"/>
        <end position="239"/>
    </location>
</feature>
<evidence type="ECO:0000313" key="4">
    <source>
        <dbReference type="Proteomes" id="UP000556084"/>
    </source>
</evidence>
<feature type="transmembrane region" description="Helical" evidence="2">
    <location>
        <begin position="116"/>
        <end position="135"/>
    </location>
</feature>
<feature type="transmembrane region" description="Helical" evidence="2">
    <location>
        <begin position="32"/>
        <end position="49"/>
    </location>
</feature>
<sequence length="239" mass="25913">MNRAALRRAARTEWGPLYGAVWGTLTAKRLRALPMTLTAVVLTAVFQIVQNQSWGFEPVQRLGSVQAQLPWWLALLRTPLSLFVPALDLPVWGALAQILFVFGIAEACLGMRRTLAVAYAATLAGTMYARLAIAIGPHSVLGLPPDAAKVIDTGPSAAVVGLALYVSWRYRAWFTCSVVVLAMVCEVLVKPNLAGKEHIAAVLAMLLLCLGDEAWRRRKAPQQPHPQRGQRSGAPATRS</sequence>
<dbReference type="Proteomes" id="UP000556084">
    <property type="component" value="Unassembled WGS sequence"/>
</dbReference>
<keyword evidence="4" id="KW-1185">Reference proteome</keyword>
<organism evidence="3 4">
    <name type="scientific">Streptomyces olivoverticillatus</name>
    <dbReference type="NCBI Taxonomy" id="66427"/>
    <lineage>
        <taxon>Bacteria</taxon>
        <taxon>Bacillati</taxon>
        <taxon>Actinomycetota</taxon>
        <taxon>Actinomycetes</taxon>
        <taxon>Kitasatosporales</taxon>
        <taxon>Streptomycetaceae</taxon>
        <taxon>Streptomyces</taxon>
    </lineage>
</organism>
<evidence type="ECO:0000256" key="1">
    <source>
        <dbReference type="SAM" id="MobiDB-lite"/>
    </source>
</evidence>
<accession>A0A7W7LM68</accession>
<feature type="transmembrane region" description="Helical" evidence="2">
    <location>
        <begin position="173"/>
        <end position="193"/>
    </location>
</feature>
<gene>
    <name evidence="3" type="ORF">FHS39_001796</name>
</gene>
<keyword evidence="2" id="KW-1133">Transmembrane helix</keyword>